<accession>A0A6J6CHU9</accession>
<protein>
    <submittedName>
        <fullName evidence="1">Unannotated protein</fullName>
    </submittedName>
</protein>
<dbReference type="AlphaFoldDB" id="A0A6J6CHU9"/>
<dbReference type="PROSITE" id="PS51257">
    <property type="entry name" value="PROKAR_LIPOPROTEIN"/>
    <property type="match status" value="1"/>
</dbReference>
<evidence type="ECO:0000313" key="1">
    <source>
        <dbReference type="EMBL" id="CAB4549753.1"/>
    </source>
</evidence>
<reference evidence="1" key="1">
    <citation type="submission" date="2020-05" db="EMBL/GenBank/DDBJ databases">
        <authorList>
            <person name="Chiriac C."/>
            <person name="Salcher M."/>
            <person name="Ghai R."/>
            <person name="Kavagutti S V."/>
        </authorList>
    </citation>
    <scope>NUCLEOTIDE SEQUENCE</scope>
</reference>
<name>A0A6J6CHU9_9ZZZZ</name>
<sequence length="123" mass="12465">MLLRKLAVITAGTLLLTGCSSLSLPDQADAPACEAMSTVLSSKLETLPSGGFDAVALSGSITSEVLSVAPEGFQPNIQRVSDALLVDPISATEVAAAASEIAIRCALVGVNIEFPNPQELLGG</sequence>
<gene>
    <name evidence="1" type="ORF">UFOPK1537_00227</name>
</gene>
<dbReference type="EMBL" id="CAEZSX010000019">
    <property type="protein sequence ID" value="CAB4549753.1"/>
    <property type="molecule type" value="Genomic_DNA"/>
</dbReference>
<organism evidence="1">
    <name type="scientific">freshwater metagenome</name>
    <dbReference type="NCBI Taxonomy" id="449393"/>
    <lineage>
        <taxon>unclassified sequences</taxon>
        <taxon>metagenomes</taxon>
        <taxon>ecological metagenomes</taxon>
    </lineage>
</organism>
<proteinExistence type="predicted"/>